<dbReference type="PROSITE" id="PS50206">
    <property type="entry name" value="RHODANESE_3"/>
    <property type="match status" value="1"/>
</dbReference>
<dbReference type="InterPro" id="IPR035985">
    <property type="entry name" value="Ubiquitin-activating_enz"/>
</dbReference>
<evidence type="ECO:0000256" key="1">
    <source>
        <dbReference type="ARBA" id="ARBA00009919"/>
    </source>
</evidence>
<dbReference type="SUPFAM" id="SSF69572">
    <property type="entry name" value="Activating enzymes of the ubiquitin-like proteins"/>
    <property type="match status" value="1"/>
</dbReference>
<dbReference type="Pfam" id="PF00899">
    <property type="entry name" value="ThiF"/>
    <property type="match status" value="1"/>
</dbReference>
<dbReference type="InterPro" id="IPR045886">
    <property type="entry name" value="ThiF/MoeB/HesA"/>
</dbReference>
<dbReference type="PANTHER" id="PTHR10953:SF102">
    <property type="entry name" value="ADENYLYLTRANSFERASE AND SULFURTRANSFERASE MOCS3"/>
    <property type="match status" value="1"/>
</dbReference>
<dbReference type="SUPFAM" id="SSF52821">
    <property type="entry name" value="Rhodanese/Cell cycle control phosphatase"/>
    <property type="match status" value="1"/>
</dbReference>
<dbReference type="KEGG" id="xya:ET471_13955"/>
<dbReference type="CDD" id="cd00757">
    <property type="entry name" value="ThiF_MoeB_HesA_family"/>
    <property type="match status" value="1"/>
</dbReference>
<dbReference type="GO" id="GO:0004792">
    <property type="term" value="F:thiosulfate-cyanide sulfurtransferase activity"/>
    <property type="evidence" value="ECO:0007669"/>
    <property type="project" value="TreeGrafter"/>
</dbReference>
<name>A0A4P6F6E1_9MICO</name>
<dbReference type="EMBL" id="CP035493">
    <property type="protein sequence ID" value="QAY70996.1"/>
    <property type="molecule type" value="Genomic_DNA"/>
</dbReference>
<keyword evidence="4" id="KW-1185">Reference proteome</keyword>
<dbReference type="GO" id="GO:0005737">
    <property type="term" value="C:cytoplasm"/>
    <property type="evidence" value="ECO:0007669"/>
    <property type="project" value="TreeGrafter"/>
</dbReference>
<reference evidence="3 4" key="1">
    <citation type="submission" date="2019-01" db="EMBL/GenBank/DDBJ databases">
        <title>Genome sequencing of strain FW10M-9.</title>
        <authorList>
            <person name="Heo J."/>
            <person name="Kim S.-J."/>
            <person name="Kim J.-S."/>
            <person name="Hong S.-B."/>
            <person name="Kwon S.-W."/>
        </authorList>
    </citation>
    <scope>NUCLEOTIDE SEQUENCE [LARGE SCALE GENOMIC DNA]</scope>
    <source>
        <strain evidence="3 4">FW10M-9</strain>
    </source>
</reference>
<feature type="domain" description="Rhodanese" evidence="2">
    <location>
        <begin position="275"/>
        <end position="345"/>
    </location>
</feature>
<dbReference type="GO" id="GO:0016779">
    <property type="term" value="F:nucleotidyltransferase activity"/>
    <property type="evidence" value="ECO:0007669"/>
    <property type="project" value="TreeGrafter"/>
</dbReference>
<dbReference type="Proteomes" id="UP000292118">
    <property type="component" value="Chromosome"/>
</dbReference>
<dbReference type="RefSeq" id="WP_129189270.1">
    <property type="nucleotide sequence ID" value="NZ_CP035493.1"/>
</dbReference>
<dbReference type="GO" id="GO:0008641">
    <property type="term" value="F:ubiquitin-like modifier activating enzyme activity"/>
    <property type="evidence" value="ECO:0007669"/>
    <property type="project" value="InterPro"/>
</dbReference>
<dbReference type="PANTHER" id="PTHR10953">
    <property type="entry name" value="UBIQUITIN-ACTIVATING ENZYME E1"/>
    <property type="match status" value="1"/>
</dbReference>
<dbReference type="InterPro" id="IPR001763">
    <property type="entry name" value="Rhodanese-like_dom"/>
</dbReference>
<evidence type="ECO:0000313" key="4">
    <source>
        <dbReference type="Proteomes" id="UP000292118"/>
    </source>
</evidence>
<organism evidence="3 4">
    <name type="scientific">Xylanimonas protaetiae</name>
    <dbReference type="NCBI Taxonomy" id="2509457"/>
    <lineage>
        <taxon>Bacteria</taxon>
        <taxon>Bacillati</taxon>
        <taxon>Actinomycetota</taxon>
        <taxon>Actinomycetes</taxon>
        <taxon>Micrococcales</taxon>
        <taxon>Promicromonosporaceae</taxon>
        <taxon>Xylanimonas</taxon>
    </lineage>
</organism>
<sequence>MTGALAPVVPVPVRVRLDEVERRRASRHLLLDGFGPDAQARLASARVLVVGAGGLGSPVLQYLAAAGVGTLGIVDDDVVSPSNLQRQVLHTDADLGERKTASAAAALRALRPDVDVVEHPLRLTSGNAAALLTGYDVVVDACDTFATRYVVGDAAARLGLPVVWGTVLGWDGQVSVWWSAAPDGRALTYRDVFGEQPAEGDSCETAGVLGPACGVVGTTMAVELVKLVTGTGDPALGRLLTYDARTSTWDTVPLVADDEGRAGERAAAAPPVGAAAPGTLVVDVGVEAVVDGGVWVRLDDLVAGRLPDAVLDHPVDAPLVVVCEQGLRSRGAATVLRDDGWRDVRATTYAALAARTGA</sequence>
<proteinExistence type="inferred from homology"/>
<comment type="similarity">
    <text evidence="1">Belongs to the HesA/MoeB/ThiF family.</text>
</comment>
<dbReference type="Gene3D" id="3.40.50.720">
    <property type="entry name" value="NAD(P)-binding Rossmann-like Domain"/>
    <property type="match status" value="1"/>
</dbReference>
<protein>
    <submittedName>
        <fullName evidence="3">HesA/MoeB/ThiF family protein</fullName>
    </submittedName>
</protein>
<dbReference type="FunFam" id="3.40.50.720:FF:000080">
    <property type="entry name" value="Thiazole biosynthesis adenylyltransferase ThiF"/>
    <property type="match status" value="1"/>
</dbReference>
<dbReference type="OrthoDB" id="9804286at2"/>
<dbReference type="InterPro" id="IPR036873">
    <property type="entry name" value="Rhodanese-like_dom_sf"/>
</dbReference>
<evidence type="ECO:0000259" key="2">
    <source>
        <dbReference type="PROSITE" id="PS50206"/>
    </source>
</evidence>
<accession>A0A4P6F6E1</accession>
<evidence type="ECO:0000313" key="3">
    <source>
        <dbReference type="EMBL" id="QAY70996.1"/>
    </source>
</evidence>
<dbReference type="InterPro" id="IPR000594">
    <property type="entry name" value="ThiF_NAD_FAD-bd"/>
</dbReference>
<dbReference type="AlphaFoldDB" id="A0A4P6F6E1"/>
<gene>
    <name evidence="3" type="ORF">ET471_13955</name>
</gene>